<reference evidence="8" key="1">
    <citation type="journal article" date="2022" name="Int. J. Syst. Evol. Microbiol.">
        <title>Anaeromyxobacter oryzae sp. nov., Anaeromyxobacter diazotrophicus sp. nov. and Anaeromyxobacter paludicola sp. nov., isolated from paddy soils.</title>
        <authorList>
            <person name="Itoh H."/>
            <person name="Xu Z."/>
            <person name="Mise K."/>
            <person name="Masuda Y."/>
            <person name="Ushijima N."/>
            <person name="Hayakawa C."/>
            <person name="Shiratori Y."/>
            <person name="Senoo K."/>
        </authorList>
    </citation>
    <scope>NUCLEOTIDE SEQUENCE [LARGE SCALE GENOMIC DNA]</scope>
    <source>
        <strain evidence="8">Red630</strain>
    </source>
</reference>
<dbReference type="InterPro" id="IPR001940">
    <property type="entry name" value="Peptidase_S1C"/>
</dbReference>
<dbReference type="Pfam" id="PF13365">
    <property type="entry name" value="Trypsin_2"/>
    <property type="match status" value="1"/>
</dbReference>
<dbReference type="Proteomes" id="UP001162734">
    <property type="component" value="Chromosome"/>
</dbReference>
<evidence type="ECO:0000256" key="1">
    <source>
        <dbReference type="ARBA" id="ARBA00010541"/>
    </source>
</evidence>
<dbReference type="Gene3D" id="2.30.42.10">
    <property type="match status" value="1"/>
</dbReference>
<dbReference type="PRINTS" id="PR00834">
    <property type="entry name" value="PROTEASES2C"/>
</dbReference>
<organism evidence="7 8">
    <name type="scientific">Anaeromyxobacter paludicola</name>
    <dbReference type="NCBI Taxonomy" id="2918171"/>
    <lineage>
        <taxon>Bacteria</taxon>
        <taxon>Pseudomonadati</taxon>
        <taxon>Myxococcota</taxon>
        <taxon>Myxococcia</taxon>
        <taxon>Myxococcales</taxon>
        <taxon>Cystobacterineae</taxon>
        <taxon>Anaeromyxobacteraceae</taxon>
        <taxon>Anaeromyxobacter</taxon>
    </lineage>
</organism>
<dbReference type="SUPFAM" id="SSF50494">
    <property type="entry name" value="Trypsin-like serine proteases"/>
    <property type="match status" value="1"/>
</dbReference>
<comment type="similarity">
    <text evidence="1">Belongs to the peptidase S1C family.</text>
</comment>
<feature type="signal peptide" evidence="5">
    <location>
        <begin position="1"/>
        <end position="20"/>
    </location>
</feature>
<feature type="chain" id="PRO_5045431048" description="PDZ domain-containing protein" evidence="5">
    <location>
        <begin position="21"/>
        <end position="386"/>
    </location>
</feature>
<dbReference type="RefSeq" id="WP_248345490.1">
    <property type="nucleotide sequence ID" value="NZ_AP025592.1"/>
</dbReference>
<keyword evidence="2" id="KW-0645">Protease</keyword>
<protein>
    <recommendedName>
        <fullName evidence="6">PDZ domain-containing protein</fullName>
    </recommendedName>
</protein>
<evidence type="ECO:0000259" key="6">
    <source>
        <dbReference type="PROSITE" id="PS50106"/>
    </source>
</evidence>
<evidence type="ECO:0000256" key="5">
    <source>
        <dbReference type="SAM" id="SignalP"/>
    </source>
</evidence>
<keyword evidence="5" id="KW-0732">Signal</keyword>
<evidence type="ECO:0000256" key="4">
    <source>
        <dbReference type="SAM" id="MobiDB-lite"/>
    </source>
</evidence>
<evidence type="ECO:0000256" key="2">
    <source>
        <dbReference type="ARBA" id="ARBA00022670"/>
    </source>
</evidence>
<dbReference type="InterPro" id="IPR001478">
    <property type="entry name" value="PDZ"/>
</dbReference>
<name>A0ABM7X8Z2_9BACT</name>
<dbReference type="EMBL" id="AP025592">
    <property type="protein sequence ID" value="BDG08307.1"/>
    <property type="molecule type" value="Genomic_DNA"/>
</dbReference>
<proteinExistence type="inferred from homology"/>
<keyword evidence="8" id="KW-1185">Reference proteome</keyword>
<dbReference type="PANTHER" id="PTHR22939">
    <property type="entry name" value="SERINE PROTEASE FAMILY S1C HTRA-RELATED"/>
    <property type="match status" value="1"/>
</dbReference>
<evidence type="ECO:0000313" key="7">
    <source>
        <dbReference type="EMBL" id="BDG08307.1"/>
    </source>
</evidence>
<sequence>MVLGALLFALALAAEPPAGAAPPEEPLFSELHGAAPRPPIPDLTRLVKAAMPAVVSVITTAPPEAPKGGGPGQGAPEDLFDRYHDGAPKKGLGTGFVIHRDGWILTNAHVVEGAAQVEVDLGEDGQRVPARIVGADGPTDVALLKVEVPEPLPVVPLGDSDRVEIAEWALVLGNPFGLSHSVTFGIVSHTGRDDVSPAGREGFYDFIQTDASINPGNSGGPVLNLRGEVVGIATAVNATGQGIGFAVPINMAKEILGQLRAQGKVVRSWLGVSVREVSRDLARAAGLGAERGVMVTSVAEGGPGARAGLRVGDVITGFGGRAVRNAARLRWQVATAGVGRRVALTIRRGRDEERALAVQLTPAPPGEERVAGARAPSPGQEASGGD</sequence>
<dbReference type="Gene3D" id="2.40.10.120">
    <property type="match status" value="1"/>
</dbReference>
<dbReference type="SUPFAM" id="SSF50156">
    <property type="entry name" value="PDZ domain-like"/>
    <property type="match status" value="1"/>
</dbReference>
<evidence type="ECO:0000313" key="8">
    <source>
        <dbReference type="Proteomes" id="UP001162734"/>
    </source>
</evidence>
<feature type="region of interest" description="Disordered" evidence="4">
    <location>
        <begin position="357"/>
        <end position="386"/>
    </location>
</feature>
<keyword evidence="3" id="KW-0378">Hydrolase</keyword>
<dbReference type="InterPro" id="IPR036034">
    <property type="entry name" value="PDZ_sf"/>
</dbReference>
<dbReference type="SMART" id="SM00228">
    <property type="entry name" value="PDZ"/>
    <property type="match status" value="1"/>
</dbReference>
<dbReference type="PANTHER" id="PTHR22939:SF129">
    <property type="entry name" value="SERINE PROTEASE HTRA2, MITOCHONDRIAL"/>
    <property type="match status" value="1"/>
</dbReference>
<gene>
    <name evidence="7" type="ORF">AMPC_14200</name>
</gene>
<dbReference type="InterPro" id="IPR009003">
    <property type="entry name" value="Peptidase_S1_PA"/>
</dbReference>
<accession>A0ABM7X8Z2</accession>
<feature type="domain" description="PDZ" evidence="6">
    <location>
        <begin position="248"/>
        <end position="350"/>
    </location>
</feature>
<dbReference type="Pfam" id="PF13180">
    <property type="entry name" value="PDZ_2"/>
    <property type="match status" value="1"/>
</dbReference>
<evidence type="ECO:0000256" key="3">
    <source>
        <dbReference type="ARBA" id="ARBA00022801"/>
    </source>
</evidence>
<dbReference type="PROSITE" id="PS50106">
    <property type="entry name" value="PDZ"/>
    <property type="match status" value="1"/>
</dbReference>